<dbReference type="GeneID" id="118418268"/>
<proteinExistence type="predicted"/>
<sequence>MAKKGPHAWDIRAEFLALRQQIDRLQGRSVDGIKEEILLLAARPLAAFDHRRAVALLETLANQARVQGHPMAEEYEIILQRTQQSFTPDIHEFEMRFPMDPFSAYQEYLRRKVGWITRKRDGRVEIPPAVIDVSREFVSRSIESRITSGAVTIWGRVGSVPPPYLVLPLTVEPSKPRLCPNLRYLNLWMKECPFRLDSVMNLTKYVGRGHFQTKCDDKSGYDHGYFIGLGKCQLDPVQCLEFLGLGADSVLLAFLLPERKKWSFAELRETVLSRKMVSVTTIQKLTGKLVSFGLAVPAARLYCREMFNAIKLALRNGEMVQVKGPVRQELEHWRFLDKWEGHLPWRVEKHEVIELSSDASGFKWAGIVATKEGAMQCSDYWRQDEQEGIIAVIEGNRGFETSYFVSARVGQEQKGGCPCR</sequence>
<dbReference type="InterPro" id="IPR052055">
    <property type="entry name" value="Hepadnavirus_pol/RT"/>
</dbReference>
<keyword evidence="1" id="KW-1185">Reference proteome</keyword>
<dbReference type="Proteomes" id="UP000001554">
    <property type="component" value="Chromosome 6"/>
</dbReference>
<organism evidence="1 2">
    <name type="scientific">Branchiostoma floridae</name>
    <name type="common">Florida lancelet</name>
    <name type="synonym">Amphioxus</name>
    <dbReference type="NCBI Taxonomy" id="7739"/>
    <lineage>
        <taxon>Eukaryota</taxon>
        <taxon>Metazoa</taxon>
        <taxon>Chordata</taxon>
        <taxon>Cephalochordata</taxon>
        <taxon>Leptocardii</taxon>
        <taxon>Amphioxiformes</taxon>
        <taxon>Branchiostomatidae</taxon>
        <taxon>Branchiostoma</taxon>
    </lineage>
</organism>
<dbReference type="InterPro" id="IPR043502">
    <property type="entry name" value="DNA/RNA_pol_sf"/>
</dbReference>
<dbReference type="PANTHER" id="PTHR33050">
    <property type="entry name" value="REVERSE TRANSCRIPTASE DOMAIN-CONTAINING PROTEIN"/>
    <property type="match status" value="1"/>
</dbReference>
<evidence type="ECO:0000313" key="1">
    <source>
        <dbReference type="Proteomes" id="UP000001554"/>
    </source>
</evidence>
<name>A0A9J7LCR0_BRAFL</name>
<protein>
    <submittedName>
        <fullName evidence="2">Uncharacterized protein LOC118418268</fullName>
    </submittedName>
</protein>
<accession>A0A9J7LCR0</accession>
<reference evidence="2" key="2">
    <citation type="submission" date="2025-08" db="UniProtKB">
        <authorList>
            <consortium name="RefSeq"/>
        </authorList>
    </citation>
    <scope>IDENTIFICATION</scope>
    <source>
        <strain evidence="2">S238N-H82</strain>
        <tissue evidence="2">Testes</tissue>
    </source>
</reference>
<dbReference type="AlphaFoldDB" id="A0A9J7LCR0"/>
<dbReference type="KEGG" id="bfo:118418268"/>
<evidence type="ECO:0000313" key="2">
    <source>
        <dbReference type="RefSeq" id="XP_035680007.1"/>
    </source>
</evidence>
<dbReference type="OrthoDB" id="6771932at2759"/>
<gene>
    <name evidence="2" type="primary">LOC118418268</name>
</gene>
<reference evidence="1" key="1">
    <citation type="journal article" date="2020" name="Nat. Ecol. Evol.">
        <title>Deeply conserved synteny resolves early events in vertebrate evolution.</title>
        <authorList>
            <person name="Simakov O."/>
            <person name="Marletaz F."/>
            <person name="Yue J.X."/>
            <person name="O'Connell B."/>
            <person name="Jenkins J."/>
            <person name="Brandt A."/>
            <person name="Calef R."/>
            <person name="Tung C.H."/>
            <person name="Huang T.K."/>
            <person name="Schmutz J."/>
            <person name="Satoh N."/>
            <person name="Yu J.K."/>
            <person name="Putnam N.H."/>
            <person name="Green R.E."/>
            <person name="Rokhsar D.S."/>
        </authorList>
    </citation>
    <scope>NUCLEOTIDE SEQUENCE [LARGE SCALE GENOMIC DNA]</scope>
    <source>
        <strain evidence="1">S238N-H82</strain>
    </source>
</reference>
<dbReference type="PANTHER" id="PTHR33050:SF7">
    <property type="entry name" value="RIBONUCLEASE H"/>
    <property type="match status" value="1"/>
</dbReference>
<dbReference type="SUPFAM" id="SSF56672">
    <property type="entry name" value="DNA/RNA polymerases"/>
    <property type="match status" value="1"/>
</dbReference>
<dbReference type="RefSeq" id="XP_035680007.1">
    <property type="nucleotide sequence ID" value="XM_035824114.1"/>
</dbReference>